<keyword evidence="2 5" id="KW-0378">Hydrolase</keyword>
<dbReference type="AlphaFoldDB" id="A0A3P9BK22"/>
<keyword evidence="1 5" id="KW-0645">Protease</keyword>
<dbReference type="InterPro" id="IPR009003">
    <property type="entry name" value="Peptidase_S1_PA"/>
</dbReference>
<dbReference type="Pfam" id="PF00089">
    <property type="entry name" value="Trypsin"/>
    <property type="match status" value="2"/>
</dbReference>
<keyword evidence="6" id="KW-0472">Membrane</keyword>
<feature type="domain" description="Peptidase S1" evidence="7">
    <location>
        <begin position="31"/>
        <end position="244"/>
    </location>
</feature>
<dbReference type="CDD" id="cd00190">
    <property type="entry name" value="Tryp_SPc"/>
    <property type="match status" value="1"/>
</dbReference>
<proteinExistence type="predicted"/>
<evidence type="ECO:0000256" key="4">
    <source>
        <dbReference type="ARBA" id="ARBA00023157"/>
    </source>
</evidence>
<dbReference type="SMART" id="SM00020">
    <property type="entry name" value="Tryp_SPc"/>
    <property type="match status" value="1"/>
</dbReference>
<keyword evidence="6" id="KW-0812">Transmembrane</keyword>
<dbReference type="STRING" id="106582.ENSMZEP00005010272"/>
<reference evidence="8" key="3">
    <citation type="submission" date="2025-09" db="UniProtKB">
        <authorList>
            <consortium name="Ensembl"/>
        </authorList>
    </citation>
    <scope>IDENTIFICATION</scope>
</reference>
<accession>A0A3P9BK22</accession>
<dbReference type="PROSITE" id="PS50240">
    <property type="entry name" value="TRYPSIN_DOM"/>
    <property type="match status" value="1"/>
</dbReference>
<dbReference type="InterPro" id="IPR043504">
    <property type="entry name" value="Peptidase_S1_PA_chymotrypsin"/>
</dbReference>
<dbReference type="InterPro" id="IPR001254">
    <property type="entry name" value="Trypsin_dom"/>
</dbReference>
<feature type="transmembrane region" description="Helical" evidence="6">
    <location>
        <begin position="12"/>
        <end position="32"/>
    </location>
</feature>
<sequence>MNTLLQPACGIFMFLFSFSFLLMLLALGSEIINGKIAPDNKMLYMASVQDYRGYHICGGFLVSENFVMTAAHCDNYILFRCPTYVVLGNHHLRSADKLVIQIAEKYKHPYYRDVNLGYDIMLLKVRFINFVFSHHTGSFISLSVCIYNIKTIQFIRLPLLVDVSVPFLSFPFKILLTYHMNKIHTSSLQGDSGGPLVCKGMAVGIVSFNNLLPGTELGNCNYPDVPNVYADISKHLHWIRRILEGRKS</sequence>
<dbReference type="Gene3D" id="2.40.10.10">
    <property type="entry name" value="Trypsin-like serine proteases"/>
    <property type="match status" value="2"/>
</dbReference>
<keyword evidence="6" id="KW-1133">Transmembrane helix</keyword>
<evidence type="ECO:0000256" key="2">
    <source>
        <dbReference type="ARBA" id="ARBA00022801"/>
    </source>
</evidence>
<feature type="transmembrane region" description="Helical" evidence="6">
    <location>
        <begin position="155"/>
        <end position="176"/>
    </location>
</feature>
<keyword evidence="9" id="KW-1185">Reference proteome</keyword>
<dbReference type="InterPro" id="IPR001314">
    <property type="entry name" value="Peptidase_S1A"/>
</dbReference>
<dbReference type="Ensembl" id="ENSMZET00005010643.1">
    <property type="protein sequence ID" value="ENSMZEP00005010272.1"/>
    <property type="gene ID" value="ENSMZEG00005007745.1"/>
</dbReference>
<reference evidence="8 9" key="1">
    <citation type="journal article" date="2014" name="Nature">
        <title>The genomic substrate for adaptive radiation in African cichlid fish.</title>
        <authorList>
            <person name="Brawand D."/>
            <person name="Wagner C.E."/>
            <person name="Li Y.I."/>
            <person name="Malinsky M."/>
            <person name="Keller I."/>
            <person name="Fan S."/>
            <person name="Simakov O."/>
            <person name="Ng A.Y."/>
            <person name="Lim Z.W."/>
            <person name="Bezault E."/>
            <person name="Turner-Maier J."/>
            <person name="Johnson J."/>
            <person name="Alcazar R."/>
            <person name="Noh H.J."/>
            <person name="Russell P."/>
            <person name="Aken B."/>
            <person name="Alfoldi J."/>
            <person name="Amemiya C."/>
            <person name="Azzouzi N."/>
            <person name="Baroiller J.F."/>
            <person name="Barloy-Hubler F."/>
            <person name="Berlin A."/>
            <person name="Bloomquist R."/>
            <person name="Carleton K.L."/>
            <person name="Conte M.A."/>
            <person name="D'Cotta H."/>
            <person name="Eshel O."/>
            <person name="Gaffney L."/>
            <person name="Galibert F."/>
            <person name="Gante H.F."/>
            <person name="Gnerre S."/>
            <person name="Greuter L."/>
            <person name="Guyon R."/>
            <person name="Haddad N.S."/>
            <person name="Haerty W."/>
            <person name="Harris R.M."/>
            <person name="Hofmann H.A."/>
            <person name="Hourlier T."/>
            <person name="Hulata G."/>
            <person name="Jaffe D.B."/>
            <person name="Lara M."/>
            <person name="Lee A.P."/>
            <person name="MacCallum I."/>
            <person name="Mwaiko S."/>
            <person name="Nikaido M."/>
            <person name="Nishihara H."/>
            <person name="Ozouf-Costaz C."/>
            <person name="Penman D.J."/>
            <person name="Przybylski D."/>
            <person name="Rakotomanga M."/>
            <person name="Renn S.C.P."/>
            <person name="Ribeiro F.J."/>
            <person name="Ron M."/>
            <person name="Salzburger W."/>
            <person name="Sanchez-Pulido L."/>
            <person name="Santos M.E."/>
            <person name="Searle S."/>
            <person name="Sharpe T."/>
            <person name="Swofford R."/>
            <person name="Tan F.J."/>
            <person name="Williams L."/>
            <person name="Young S."/>
            <person name="Yin S."/>
            <person name="Okada N."/>
            <person name="Kocher T.D."/>
            <person name="Miska E.A."/>
            <person name="Lander E.S."/>
            <person name="Venkatesh B."/>
            <person name="Fernald R.D."/>
            <person name="Meyer A."/>
            <person name="Ponting C.P."/>
            <person name="Streelman J.T."/>
            <person name="Lindblad-Toh K."/>
            <person name="Seehausen O."/>
            <person name="Di Palma F."/>
        </authorList>
    </citation>
    <scope>NUCLEOTIDE SEQUENCE</scope>
</reference>
<evidence type="ECO:0000256" key="6">
    <source>
        <dbReference type="SAM" id="Phobius"/>
    </source>
</evidence>
<keyword evidence="3 5" id="KW-0720">Serine protease</keyword>
<dbReference type="GO" id="GO:0004252">
    <property type="term" value="F:serine-type endopeptidase activity"/>
    <property type="evidence" value="ECO:0007669"/>
    <property type="project" value="InterPro"/>
</dbReference>
<dbReference type="GO" id="GO:0006508">
    <property type="term" value="P:proteolysis"/>
    <property type="evidence" value="ECO:0007669"/>
    <property type="project" value="UniProtKB-KW"/>
</dbReference>
<evidence type="ECO:0000313" key="8">
    <source>
        <dbReference type="Ensembl" id="ENSMZEP00005010272.1"/>
    </source>
</evidence>
<reference evidence="8" key="2">
    <citation type="submission" date="2025-08" db="UniProtKB">
        <authorList>
            <consortium name="Ensembl"/>
        </authorList>
    </citation>
    <scope>IDENTIFICATION</scope>
</reference>
<dbReference type="InterPro" id="IPR033116">
    <property type="entry name" value="TRYPSIN_SER"/>
</dbReference>
<feature type="transmembrane region" description="Helical" evidence="6">
    <location>
        <begin position="127"/>
        <end position="149"/>
    </location>
</feature>
<evidence type="ECO:0000313" key="9">
    <source>
        <dbReference type="Proteomes" id="UP000265160"/>
    </source>
</evidence>
<evidence type="ECO:0000256" key="5">
    <source>
        <dbReference type="RuleBase" id="RU363034"/>
    </source>
</evidence>
<keyword evidence="4" id="KW-1015">Disulfide bond</keyword>
<dbReference type="GeneTree" id="ENSGT00910000144271"/>
<dbReference type="SUPFAM" id="SSF50494">
    <property type="entry name" value="Trypsin-like serine proteases"/>
    <property type="match status" value="1"/>
</dbReference>
<dbReference type="PROSITE" id="PS00135">
    <property type="entry name" value="TRYPSIN_SER"/>
    <property type="match status" value="1"/>
</dbReference>
<dbReference type="InterPro" id="IPR018114">
    <property type="entry name" value="TRYPSIN_HIS"/>
</dbReference>
<evidence type="ECO:0000256" key="3">
    <source>
        <dbReference type="ARBA" id="ARBA00022825"/>
    </source>
</evidence>
<name>A0A3P9BK22_9CICH</name>
<protein>
    <recommendedName>
        <fullName evidence="7">Peptidase S1 domain-containing protein</fullName>
    </recommendedName>
</protein>
<dbReference type="Proteomes" id="UP000265160">
    <property type="component" value="LG5"/>
</dbReference>
<dbReference type="PRINTS" id="PR00722">
    <property type="entry name" value="CHYMOTRYPSIN"/>
</dbReference>
<dbReference type="PROSITE" id="PS00134">
    <property type="entry name" value="TRYPSIN_HIS"/>
    <property type="match status" value="1"/>
</dbReference>
<dbReference type="PANTHER" id="PTHR24271">
    <property type="entry name" value="KALLIKREIN-RELATED"/>
    <property type="match status" value="1"/>
</dbReference>
<dbReference type="PANTHER" id="PTHR24271:SF87">
    <property type="entry name" value="ARGININE ESTERASE-LIKE-RELATED"/>
    <property type="match status" value="1"/>
</dbReference>
<evidence type="ECO:0000259" key="7">
    <source>
        <dbReference type="PROSITE" id="PS50240"/>
    </source>
</evidence>
<evidence type="ECO:0000256" key="1">
    <source>
        <dbReference type="ARBA" id="ARBA00022670"/>
    </source>
</evidence>
<organism evidence="8 9">
    <name type="scientific">Maylandia zebra</name>
    <name type="common">zebra mbuna</name>
    <dbReference type="NCBI Taxonomy" id="106582"/>
    <lineage>
        <taxon>Eukaryota</taxon>
        <taxon>Metazoa</taxon>
        <taxon>Chordata</taxon>
        <taxon>Craniata</taxon>
        <taxon>Vertebrata</taxon>
        <taxon>Euteleostomi</taxon>
        <taxon>Actinopterygii</taxon>
        <taxon>Neopterygii</taxon>
        <taxon>Teleostei</taxon>
        <taxon>Neoteleostei</taxon>
        <taxon>Acanthomorphata</taxon>
        <taxon>Ovalentaria</taxon>
        <taxon>Cichlomorphae</taxon>
        <taxon>Cichliformes</taxon>
        <taxon>Cichlidae</taxon>
        <taxon>African cichlids</taxon>
        <taxon>Pseudocrenilabrinae</taxon>
        <taxon>Haplochromini</taxon>
        <taxon>Maylandia</taxon>
        <taxon>Maylandia zebra complex</taxon>
    </lineage>
</organism>